<keyword evidence="3" id="KW-0509">mRNA transport</keyword>
<sequence length="310" mass="36361">MDMDMEIEEDMRLRLNDSELVERVMEKNSMLREMQIIIDWLESMYDGNDDDESSSTTLEKMQFYSDGPAYWENTLHQLKLSSKQQQQRSMFMTDTMGKNSRILCQEMDPDAPIRNGQPLHDLDKEDENRLFHHLFRLIRSGRLPEVKEIAERFGYFWLSAALDGWIFHNDPNYNEKNQSTIIEQDELMAQPLSSSLSPNSRVSMSSSQFSSTVKQLLPIDGNPYRDLWKLSAWKCSKMDGTNLYERAIFSAFSGNRSVLMPLCNKWMDKLWAYFKCSLDVHLENLLIDTNISKPDMQPRSNIELPDSYWD</sequence>
<dbReference type="GO" id="GO:0031080">
    <property type="term" value="C:nuclear pore outer ring"/>
    <property type="evidence" value="ECO:0007669"/>
    <property type="project" value="TreeGrafter"/>
</dbReference>
<dbReference type="GO" id="GO:0006606">
    <property type="term" value="P:protein import into nucleus"/>
    <property type="evidence" value="ECO:0007669"/>
    <property type="project" value="TreeGrafter"/>
</dbReference>
<comment type="similarity">
    <text evidence="1 8">Belongs to the nucleoporin Nup84/Nup107 family.</text>
</comment>
<dbReference type="PANTHER" id="PTHR13003">
    <property type="entry name" value="NUP107-RELATED"/>
    <property type="match status" value="1"/>
</dbReference>
<comment type="subcellular location">
    <subcellularLocation>
        <location evidence="8">Nucleus</location>
        <location evidence="8">Nuclear pore complex</location>
    </subcellularLocation>
    <subcellularLocation>
        <location evidence="8">Nucleus membrane</location>
    </subcellularLocation>
</comment>
<protein>
    <recommendedName>
        <fullName evidence="8">Nuclear pore complex protein</fullName>
    </recommendedName>
</protein>
<proteinExistence type="inferred from homology"/>
<dbReference type="AlphaFoldDB" id="A0A1Y3B9G2"/>
<reference evidence="9 10" key="1">
    <citation type="submission" date="2017-03" db="EMBL/GenBank/DDBJ databases">
        <title>Genome Survey of Euroglyphus maynei.</title>
        <authorList>
            <person name="Arlian L.G."/>
            <person name="Morgan M.S."/>
            <person name="Rider S.D."/>
        </authorList>
    </citation>
    <scope>NUCLEOTIDE SEQUENCE [LARGE SCALE GENOMIC DNA]</scope>
    <source>
        <strain evidence="9">Arlian Lab</strain>
        <tissue evidence="9">Whole body</tissue>
    </source>
</reference>
<evidence type="ECO:0000313" key="10">
    <source>
        <dbReference type="Proteomes" id="UP000194236"/>
    </source>
</evidence>
<keyword evidence="6 8" id="KW-0906">Nuclear pore complex</keyword>
<dbReference type="Proteomes" id="UP000194236">
    <property type="component" value="Unassembled WGS sequence"/>
</dbReference>
<gene>
    <name evidence="9" type="ORF">BLA29_008289</name>
</gene>
<dbReference type="PANTHER" id="PTHR13003:SF2">
    <property type="entry name" value="NUCLEAR PORE COMPLEX PROTEIN NUP107"/>
    <property type="match status" value="1"/>
</dbReference>
<name>A0A1Y3B9G2_EURMA</name>
<evidence type="ECO:0000256" key="5">
    <source>
        <dbReference type="ARBA" id="ARBA00023010"/>
    </source>
</evidence>
<dbReference type="InterPro" id="IPR007252">
    <property type="entry name" value="Nup84/Nup107"/>
</dbReference>
<dbReference type="OrthoDB" id="3098at2759"/>
<comment type="caution">
    <text evidence="9">The sequence shown here is derived from an EMBL/GenBank/DDBJ whole genome shotgun (WGS) entry which is preliminary data.</text>
</comment>
<keyword evidence="10" id="KW-1185">Reference proteome</keyword>
<evidence type="ECO:0000256" key="4">
    <source>
        <dbReference type="ARBA" id="ARBA00022927"/>
    </source>
</evidence>
<keyword evidence="5 8" id="KW-0811">Translocation</keyword>
<organism evidence="9 10">
    <name type="scientific">Euroglyphus maynei</name>
    <name type="common">Mayne's house dust mite</name>
    <dbReference type="NCBI Taxonomy" id="6958"/>
    <lineage>
        <taxon>Eukaryota</taxon>
        <taxon>Metazoa</taxon>
        <taxon>Ecdysozoa</taxon>
        <taxon>Arthropoda</taxon>
        <taxon>Chelicerata</taxon>
        <taxon>Arachnida</taxon>
        <taxon>Acari</taxon>
        <taxon>Acariformes</taxon>
        <taxon>Sarcoptiformes</taxon>
        <taxon>Astigmata</taxon>
        <taxon>Psoroptidia</taxon>
        <taxon>Analgoidea</taxon>
        <taxon>Pyroglyphidae</taxon>
        <taxon>Pyroglyphinae</taxon>
        <taxon>Euroglyphus</taxon>
    </lineage>
</organism>
<dbReference type="Gene3D" id="1.10.3450.20">
    <property type="match status" value="1"/>
</dbReference>
<dbReference type="Pfam" id="PF04121">
    <property type="entry name" value="Nup84_Nup100"/>
    <property type="match status" value="1"/>
</dbReference>
<evidence type="ECO:0000256" key="2">
    <source>
        <dbReference type="ARBA" id="ARBA00022448"/>
    </source>
</evidence>
<keyword evidence="8" id="KW-0472">Membrane</keyword>
<dbReference type="GO" id="GO:0017056">
    <property type="term" value="F:structural constituent of nuclear pore"/>
    <property type="evidence" value="ECO:0007669"/>
    <property type="project" value="UniProtKB-UniRule"/>
</dbReference>
<keyword evidence="4" id="KW-0653">Protein transport</keyword>
<comment type="function">
    <text evidence="8">Functions as a component of the nuclear pore complex (NPC).</text>
</comment>
<dbReference type="GO" id="GO:0031965">
    <property type="term" value="C:nuclear membrane"/>
    <property type="evidence" value="ECO:0007669"/>
    <property type="project" value="UniProtKB-SubCell"/>
</dbReference>
<dbReference type="GO" id="GO:0000973">
    <property type="term" value="P:post-transcriptional tethering of RNA polymerase II gene DNA at nuclear periphery"/>
    <property type="evidence" value="ECO:0007669"/>
    <property type="project" value="TreeGrafter"/>
</dbReference>
<evidence type="ECO:0000256" key="8">
    <source>
        <dbReference type="RuleBase" id="RU365072"/>
    </source>
</evidence>
<dbReference type="GO" id="GO:0006406">
    <property type="term" value="P:mRNA export from nucleus"/>
    <property type="evidence" value="ECO:0007669"/>
    <property type="project" value="TreeGrafter"/>
</dbReference>
<keyword evidence="7 8" id="KW-0539">Nucleus</keyword>
<keyword evidence="2 8" id="KW-0813">Transport</keyword>
<evidence type="ECO:0000313" key="9">
    <source>
        <dbReference type="EMBL" id="OTF77521.1"/>
    </source>
</evidence>
<accession>A0A1Y3B9G2</accession>
<dbReference type="EMBL" id="MUJZ01032184">
    <property type="protein sequence ID" value="OTF77521.1"/>
    <property type="molecule type" value="Genomic_DNA"/>
</dbReference>
<feature type="non-terminal residue" evidence="9">
    <location>
        <position position="310"/>
    </location>
</feature>
<evidence type="ECO:0000256" key="7">
    <source>
        <dbReference type="ARBA" id="ARBA00023242"/>
    </source>
</evidence>
<comment type="subunit">
    <text evidence="8">Part of the nuclear pore complex (NPC).</text>
</comment>
<evidence type="ECO:0000256" key="6">
    <source>
        <dbReference type="ARBA" id="ARBA00023132"/>
    </source>
</evidence>
<evidence type="ECO:0000256" key="3">
    <source>
        <dbReference type="ARBA" id="ARBA00022816"/>
    </source>
</evidence>
<evidence type="ECO:0000256" key="1">
    <source>
        <dbReference type="ARBA" id="ARBA00009510"/>
    </source>
</evidence>